<dbReference type="Pfam" id="PF08859">
    <property type="entry name" value="DGC"/>
    <property type="match status" value="1"/>
</dbReference>
<organism evidence="1 2">
    <name type="scientific">Desulfosporosinus metallidurans</name>
    <dbReference type="NCBI Taxonomy" id="1888891"/>
    <lineage>
        <taxon>Bacteria</taxon>
        <taxon>Bacillati</taxon>
        <taxon>Bacillota</taxon>
        <taxon>Clostridia</taxon>
        <taxon>Eubacteriales</taxon>
        <taxon>Desulfitobacteriaceae</taxon>
        <taxon>Desulfosporosinus</taxon>
    </lineage>
</organism>
<accession>A0A1Q8R072</accession>
<name>A0A1Q8R072_9FIRM</name>
<dbReference type="EMBL" id="MLBF01000005">
    <property type="protein sequence ID" value="OLN33029.1"/>
    <property type="molecule type" value="Genomic_DNA"/>
</dbReference>
<gene>
    <name evidence="1" type="ORF">DSOL_1140</name>
</gene>
<comment type="caution">
    <text evidence="1">The sequence shown here is derived from an EMBL/GenBank/DDBJ whole genome shotgun (WGS) entry which is preliminary data.</text>
</comment>
<dbReference type="Proteomes" id="UP000186102">
    <property type="component" value="Unassembled WGS sequence"/>
</dbReference>
<dbReference type="RefSeq" id="WP_235838706.1">
    <property type="nucleotide sequence ID" value="NZ_MLBF01000005.1"/>
</dbReference>
<evidence type="ECO:0000313" key="1">
    <source>
        <dbReference type="EMBL" id="OLN33029.1"/>
    </source>
</evidence>
<evidence type="ECO:0008006" key="3">
    <source>
        <dbReference type="Google" id="ProtNLM"/>
    </source>
</evidence>
<reference evidence="1 2" key="1">
    <citation type="submission" date="2016-09" db="EMBL/GenBank/DDBJ databases">
        <title>Complete genome of Desulfosporosinus sp. OL.</title>
        <authorList>
            <person name="Mardanov A."/>
            <person name="Beletsky A."/>
            <person name="Panova A."/>
            <person name="Karnachuk O."/>
            <person name="Ravin N."/>
        </authorList>
    </citation>
    <scope>NUCLEOTIDE SEQUENCE [LARGE SCALE GENOMIC DNA]</scope>
    <source>
        <strain evidence="1 2">OL</strain>
    </source>
</reference>
<dbReference type="AlphaFoldDB" id="A0A1Q8R072"/>
<proteinExistence type="predicted"/>
<dbReference type="InterPro" id="IPR014958">
    <property type="entry name" value="DGC"/>
</dbReference>
<dbReference type="STRING" id="1888891.DSOL_1140"/>
<evidence type="ECO:0000313" key="2">
    <source>
        <dbReference type="Proteomes" id="UP000186102"/>
    </source>
</evidence>
<protein>
    <recommendedName>
        <fullName evidence="3">DGC domain protein</fullName>
    </recommendedName>
</protein>
<sequence>MSERIKVIPCSGMGKVYGLVARESALKVIQELCPQEASTVCLAYIVTGDQEAKELIEGQKCITLDGCPAMCAAKNAELAGGIVTEKVRVIDSFRKHKGAKPGTATELTEEGWLIADEIASEIAEKVKLLRKEG</sequence>
<keyword evidence="2" id="KW-1185">Reference proteome</keyword>